<evidence type="ECO:0000313" key="3">
    <source>
        <dbReference type="Proteomes" id="UP001341281"/>
    </source>
</evidence>
<evidence type="ECO:0000256" key="1">
    <source>
        <dbReference type="SAM" id="MobiDB-lite"/>
    </source>
</evidence>
<dbReference type="Proteomes" id="UP001341281">
    <property type="component" value="Chromosome 01"/>
</dbReference>
<sequence length="228" mass="25528">MVPDDCPPWIDPGNAFRLIVRCGRYKANLDYGSVDIVDQEHELWLDLRSGYSLHLLEQDLAAKMIWDIVVWGLDAKTNSEWRVTSDSGLQEMIDARLDVRVMYLAVEVVEKDGYKKDETFAPATSTAPCTSAVTNGDNNEEFGTNETQQPIPHPRAFLAIDRDTPFRYSRELDGDATYLVDEDKVFEAMGFKSGDVEADEETPQEIPIPVVPNDIRDDMKEASGHGGG</sequence>
<organism evidence="2 3">
    <name type="scientific">Paspalum notatum var. saurae</name>
    <dbReference type="NCBI Taxonomy" id="547442"/>
    <lineage>
        <taxon>Eukaryota</taxon>
        <taxon>Viridiplantae</taxon>
        <taxon>Streptophyta</taxon>
        <taxon>Embryophyta</taxon>
        <taxon>Tracheophyta</taxon>
        <taxon>Spermatophyta</taxon>
        <taxon>Magnoliopsida</taxon>
        <taxon>Liliopsida</taxon>
        <taxon>Poales</taxon>
        <taxon>Poaceae</taxon>
        <taxon>PACMAD clade</taxon>
        <taxon>Panicoideae</taxon>
        <taxon>Andropogonodae</taxon>
        <taxon>Paspaleae</taxon>
        <taxon>Paspalinae</taxon>
        <taxon>Paspalum</taxon>
    </lineage>
</organism>
<name>A0AAQ3PMH0_PASNO</name>
<dbReference type="EMBL" id="CP144745">
    <property type="protein sequence ID" value="WVZ50473.1"/>
    <property type="molecule type" value="Genomic_DNA"/>
</dbReference>
<keyword evidence="3" id="KW-1185">Reference proteome</keyword>
<feature type="compositionally biased region" description="Basic and acidic residues" evidence="1">
    <location>
        <begin position="214"/>
        <end position="228"/>
    </location>
</feature>
<feature type="region of interest" description="Disordered" evidence="1">
    <location>
        <begin position="194"/>
        <end position="228"/>
    </location>
</feature>
<protein>
    <submittedName>
        <fullName evidence="2">Uncharacterized protein</fullName>
    </submittedName>
</protein>
<reference evidence="2 3" key="1">
    <citation type="submission" date="2024-02" db="EMBL/GenBank/DDBJ databases">
        <title>High-quality chromosome-scale genome assembly of Pensacola bahiagrass (Paspalum notatum Flugge var. saurae).</title>
        <authorList>
            <person name="Vega J.M."/>
            <person name="Podio M."/>
            <person name="Orjuela J."/>
            <person name="Siena L.A."/>
            <person name="Pessino S.C."/>
            <person name="Combes M.C."/>
            <person name="Mariac C."/>
            <person name="Albertini E."/>
            <person name="Pupilli F."/>
            <person name="Ortiz J.P.A."/>
            <person name="Leblanc O."/>
        </authorList>
    </citation>
    <scope>NUCLEOTIDE SEQUENCE [LARGE SCALE GENOMIC DNA]</scope>
    <source>
        <strain evidence="2">R1</strain>
        <tissue evidence="2">Leaf</tissue>
    </source>
</reference>
<evidence type="ECO:0000313" key="2">
    <source>
        <dbReference type="EMBL" id="WVZ50473.1"/>
    </source>
</evidence>
<gene>
    <name evidence="2" type="ORF">U9M48_001719</name>
</gene>
<proteinExistence type="predicted"/>
<dbReference type="AlphaFoldDB" id="A0AAQ3PMH0"/>
<accession>A0AAQ3PMH0</accession>